<dbReference type="Pfam" id="PF00892">
    <property type="entry name" value="EamA"/>
    <property type="match status" value="2"/>
</dbReference>
<feature type="domain" description="EamA" evidence="6">
    <location>
        <begin position="160"/>
        <end position="290"/>
    </location>
</feature>
<comment type="subcellular location">
    <subcellularLocation>
        <location evidence="1">Membrane</location>
        <topology evidence="1">Multi-pass membrane protein</topology>
    </subcellularLocation>
</comment>
<dbReference type="Proteomes" id="UP001148313">
    <property type="component" value="Unassembled WGS sequence"/>
</dbReference>
<feature type="transmembrane region" description="Helical" evidence="5">
    <location>
        <begin position="12"/>
        <end position="33"/>
    </location>
</feature>
<reference evidence="7" key="1">
    <citation type="submission" date="2022-11" db="EMBL/GenBank/DDBJ databases">
        <title>Hoeflea poritis sp. nov., isolated from scleractinian coral Porites lutea.</title>
        <authorList>
            <person name="Zhang G."/>
            <person name="Wei Q."/>
            <person name="Cai L."/>
        </authorList>
    </citation>
    <scope>NUCLEOTIDE SEQUENCE</scope>
    <source>
        <strain evidence="7">E7-10</strain>
    </source>
</reference>
<proteinExistence type="predicted"/>
<name>A0ABT4VP25_9HYPH</name>
<organism evidence="7 8">
    <name type="scientific">Hoeflea poritis</name>
    <dbReference type="NCBI Taxonomy" id="2993659"/>
    <lineage>
        <taxon>Bacteria</taxon>
        <taxon>Pseudomonadati</taxon>
        <taxon>Pseudomonadota</taxon>
        <taxon>Alphaproteobacteria</taxon>
        <taxon>Hyphomicrobiales</taxon>
        <taxon>Rhizobiaceae</taxon>
        <taxon>Hoeflea</taxon>
    </lineage>
</organism>
<evidence type="ECO:0000256" key="5">
    <source>
        <dbReference type="SAM" id="Phobius"/>
    </source>
</evidence>
<dbReference type="EMBL" id="JAPJZH010000008">
    <property type="protein sequence ID" value="MDA4846436.1"/>
    <property type="molecule type" value="Genomic_DNA"/>
</dbReference>
<feature type="transmembrane region" description="Helical" evidence="5">
    <location>
        <begin position="218"/>
        <end position="241"/>
    </location>
</feature>
<keyword evidence="8" id="KW-1185">Reference proteome</keyword>
<dbReference type="PANTHER" id="PTHR32322:SF9">
    <property type="entry name" value="AMINO-ACID METABOLITE EFFLUX PUMP-RELATED"/>
    <property type="match status" value="1"/>
</dbReference>
<dbReference type="InterPro" id="IPR050638">
    <property type="entry name" value="AA-Vitamin_Transporters"/>
</dbReference>
<sequence>MHNSKHPGWTDYGMLCMLAVIWGGSFMLTRIAVADVPPITLTAIRQVVAVIILAAVAVHSGQRLNASRSDHAVIVASAFFGLALPFVLISWGLQEITAGLSAILMGLMPLITIILAHFFTHDEKMNQAKLVGVFLGIGGLVVLFWPDIVARTDADIWRQLAIMGAGVSYAINALITKRLLHLKPRPMFAVNIGWSVVMLAPAALLFEPLPAANPPAAAWFSILLLGIFPTALASLLMFRIIGRQGASFFGQINLLVPVAGVIWGALILGERLSFNAFIALAIILSGVAVARFHPKPKLQTIEEKTS</sequence>
<evidence type="ECO:0000259" key="6">
    <source>
        <dbReference type="Pfam" id="PF00892"/>
    </source>
</evidence>
<gene>
    <name evidence="7" type="ORF">OOZ53_13805</name>
</gene>
<evidence type="ECO:0000256" key="3">
    <source>
        <dbReference type="ARBA" id="ARBA00022989"/>
    </source>
</evidence>
<feature type="transmembrane region" description="Helical" evidence="5">
    <location>
        <begin position="156"/>
        <end position="175"/>
    </location>
</feature>
<evidence type="ECO:0000256" key="1">
    <source>
        <dbReference type="ARBA" id="ARBA00004141"/>
    </source>
</evidence>
<feature type="transmembrane region" description="Helical" evidence="5">
    <location>
        <begin position="99"/>
        <end position="118"/>
    </location>
</feature>
<dbReference type="SUPFAM" id="SSF103481">
    <property type="entry name" value="Multidrug resistance efflux transporter EmrE"/>
    <property type="match status" value="2"/>
</dbReference>
<feature type="transmembrane region" description="Helical" evidence="5">
    <location>
        <begin position="187"/>
        <end position="206"/>
    </location>
</feature>
<dbReference type="RefSeq" id="WP_271090186.1">
    <property type="nucleotide sequence ID" value="NZ_JAPJZH010000008.1"/>
</dbReference>
<evidence type="ECO:0000256" key="2">
    <source>
        <dbReference type="ARBA" id="ARBA00022692"/>
    </source>
</evidence>
<comment type="caution">
    <text evidence="7">The sequence shown here is derived from an EMBL/GenBank/DDBJ whole genome shotgun (WGS) entry which is preliminary data.</text>
</comment>
<keyword evidence="3 5" id="KW-1133">Transmembrane helix</keyword>
<dbReference type="InterPro" id="IPR037185">
    <property type="entry name" value="EmrE-like"/>
</dbReference>
<feature type="transmembrane region" description="Helical" evidence="5">
    <location>
        <begin position="248"/>
        <end position="268"/>
    </location>
</feature>
<feature type="transmembrane region" description="Helical" evidence="5">
    <location>
        <begin position="130"/>
        <end position="150"/>
    </location>
</feature>
<feature type="domain" description="EamA" evidence="6">
    <location>
        <begin position="14"/>
        <end position="144"/>
    </location>
</feature>
<feature type="transmembrane region" description="Helical" evidence="5">
    <location>
        <begin position="39"/>
        <end position="60"/>
    </location>
</feature>
<feature type="transmembrane region" description="Helical" evidence="5">
    <location>
        <begin position="274"/>
        <end position="292"/>
    </location>
</feature>
<dbReference type="InterPro" id="IPR000620">
    <property type="entry name" value="EamA_dom"/>
</dbReference>
<feature type="transmembrane region" description="Helical" evidence="5">
    <location>
        <begin position="72"/>
        <end position="93"/>
    </location>
</feature>
<accession>A0ABT4VP25</accession>
<evidence type="ECO:0000313" key="7">
    <source>
        <dbReference type="EMBL" id="MDA4846436.1"/>
    </source>
</evidence>
<keyword evidence="4 5" id="KW-0472">Membrane</keyword>
<evidence type="ECO:0000256" key="4">
    <source>
        <dbReference type="ARBA" id="ARBA00023136"/>
    </source>
</evidence>
<dbReference type="PANTHER" id="PTHR32322">
    <property type="entry name" value="INNER MEMBRANE TRANSPORTER"/>
    <property type="match status" value="1"/>
</dbReference>
<protein>
    <submittedName>
        <fullName evidence="7">DMT family transporter</fullName>
    </submittedName>
</protein>
<evidence type="ECO:0000313" key="8">
    <source>
        <dbReference type="Proteomes" id="UP001148313"/>
    </source>
</evidence>
<keyword evidence="2 5" id="KW-0812">Transmembrane</keyword>